<dbReference type="InterPro" id="IPR011004">
    <property type="entry name" value="Trimer_LpxA-like_sf"/>
</dbReference>
<dbReference type="RefSeq" id="WP_083541166.1">
    <property type="nucleotide sequence ID" value="NZ_FQYI01000004.1"/>
</dbReference>
<sequence length="193" mass="21421">MIERFYYLLKNFHEKEAHRKIRDLGFKSVGNNFSLRKDYCISGAENISIGHNFHAMARLRMEAVQSWMGEKFEPQITIGNDVTFNSDVQIQCINKVEIGNNCLFAGRIFVSDHDHGNTDYQSLQIPPSERNLVSKGAVIIEDNVWIGQGVVILSGVRIGKNAVIASNAVVTKDIPAYSVAGGIPAKIIKESAL</sequence>
<dbReference type="STRING" id="1118202.SAMN05443429_104114"/>
<dbReference type="Proteomes" id="UP000184335">
    <property type="component" value="Unassembled WGS sequence"/>
</dbReference>
<accession>A0A1M6DVZ1</accession>
<keyword evidence="3" id="KW-0012">Acyltransferase</keyword>
<evidence type="ECO:0000256" key="2">
    <source>
        <dbReference type="ARBA" id="ARBA00022737"/>
    </source>
</evidence>
<dbReference type="CDD" id="cd04647">
    <property type="entry name" value="LbH_MAT_like"/>
    <property type="match status" value="1"/>
</dbReference>
<dbReference type="InterPro" id="IPR051159">
    <property type="entry name" value="Hexapeptide_acetyltransf"/>
</dbReference>
<evidence type="ECO:0000256" key="1">
    <source>
        <dbReference type="ARBA" id="ARBA00022679"/>
    </source>
</evidence>
<dbReference type="PROSITE" id="PS00101">
    <property type="entry name" value="HEXAPEP_TRANSFERASES"/>
    <property type="match status" value="1"/>
</dbReference>
<dbReference type="PANTHER" id="PTHR23416:SF78">
    <property type="entry name" value="LIPOPOLYSACCHARIDE BIOSYNTHESIS O-ACETYL TRANSFERASE WBBJ-RELATED"/>
    <property type="match status" value="1"/>
</dbReference>
<keyword evidence="1 4" id="KW-0808">Transferase</keyword>
<dbReference type="InterPro" id="IPR018357">
    <property type="entry name" value="Hexapep_transf_CS"/>
</dbReference>
<keyword evidence="5" id="KW-1185">Reference proteome</keyword>
<name>A0A1M6DVZ1_9FLAO</name>
<organism evidence="4 5">
    <name type="scientific">Cruoricaptor ignavus</name>
    <dbReference type="NCBI Taxonomy" id="1118202"/>
    <lineage>
        <taxon>Bacteria</taxon>
        <taxon>Pseudomonadati</taxon>
        <taxon>Bacteroidota</taxon>
        <taxon>Flavobacteriia</taxon>
        <taxon>Flavobacteriales</taxon>
        <taxon>Weeksellaceae</taxon>
        <taxon>Cruoricaptor</taxon>
    </lineage>
</organism>
<dbReference type="Pfam" id="PF00132">
    <property type="entry name" value="Hexapep"/>
    <property type="match status" value="1"/>
</dbReference>
<proteinExistence type="predicted"/>
<protein>
    <submittedName>
        <fullName evidence="4">Transferase hexapeptide (Six repeat-containing protein)</fullName>
    </submittedName>
</protein>
<evidence type="ECO:0000313" key="4">
    <source>
        <dbReference type="EMBL" id="SHI77299.1"/>
    </source>
</evidence>
<dbReference type="PANTHER" id="PTHR23416">
    <property type="entry name" value="SIALIC ACID SYNTHASE-RELATED"/>
    <property type="match status" value="1"/>
</dbReference>
<dbReference type="GO" id="GO:0016746">
    <property type="term" value="F:acyltransferase activity"/>
    <property type="evidence" value="ECO:0007669"/>
    <property type="project" value="UniProtKB-KW"/>
</dbReference>
<evidence type="ECO:0000313" key="5">
    <source>
        <dbReference type="Proteomes" id="UP000184335"/>
    </source>
</evidence>
<keyword evidence="2" id="KW-0677">Repeat</keyword>
<dbReference type="SUPFAM" id="SSF51161">
    <property type="entry name" value="Trimeric LpxA-like enzymes"/>
    <property type="match status" value="1"/>
</dbReference>
<dbReference type="AlphaFoldDB" id="A0A1M6DVZ1"/>
<evidence type="ECO:0000256" key="3">
    <source>
        <dbReference type="ARBA" id="ARBA00023315"/>
    </source>
</evidence>
<dbReference type="EMBL" id="FQYI01000004">
    <property type="protein sequence ID" value="SHI77299.1"/>
    <property type="molecule type" value="Genomic_DNA"/>
</dbReference>
<dbReference type="Gene3D" id="2.160.10.10">
    <property type="entry name" value="Hexapeptide repeat proteins"/>
    <property type="match status" value="1"/>
</dbReference>
<gene>
    <name evidence="4" type="ORF">SAMN05443429_104114</name>
</gene>
<dbReference type="InterPro" id="IPR001451">
    <property type="entry name" value="Hexapep"/>
</dbReference>
<reference evidence="4 5" key="1">
    <citation type="submission" date="2016-11" db="EMBL/GenBank/DDBJ databases">
        <authorList>
            <person name="Jaros S."/>
            <person name="Januszkiewicz K."/>
            <person name="Wedrychowicz H."/>
        </authorList>
    </citation>
    <scope>NUCLEOTIDE SEQUENCE [LARGE SCALE GENOMIC DNA]</scope>
    <source>
        <strain evidence="4 5">DSM 25479</strain>
    </source>
</reference>